<accession>A0A419EPL6</accession>
<dbReference type="Proteomes" id="UP000285961">
    <property type="component" value="Unassembled WGS sequence"/>
</dbReference>
<evidence type="ECO:0000313" key="3">
    <source>
        <dbReference type="Proteomes" id="UP000285961"/>
    </source>
</evidence>
<evidence type="ECO:0000256" key="1">
    <source>
        <dbReference type="SAM" id="Phobius"/>
    </source>
</evidence>
<keyword evidence="1" id="KW-0472">Membrane</keyword>
<organism evidence="2 3">
    <name type="scientific">Candidatus Abyssobacteria bacterium SURF_17</name>
    <dbReference type="NCBI Taxonomy" id="2093361"/>
    <lineage>
        <taxon>Bacteria</taxon>
        <taxon>Pseudomonadati</taxon>
        <taxon>Candidatus Hydrogenedentota</taxon>
        <taxon>Candidatus Abyssobacteria</taxon>
    </lineage>
</organism>
<sequence length="242" mass="27638">MRHASLVGRIISVSALGGVVVVCAIARADLIRMNDGREFEGLIIAESADIYCTKYFDEEECTLKIRSIRREDVHSITRNPDHEIAKRELEDSWNERIKNNCVGIPDGLPAPEPQPDIVETEKTSEEYCSLDITCLDALFTAQRLTGSQQEETWEEYRGKKVTWTGEVRWVRETFGAVVVGFRHEENDRTFYVEAVFPNDMNEGLLRLRRGQVAVYTGKIVGRRSFSTHWEVGDAIIIQTRDQ</sequence>
<protein>
    <submittedName>
        <fullName evidence="2">Uncharacterized protein</fullName>
    </submittedName>
</protein>
<feature type="transmembrane region" description="Helical" evidence="1">
    <location>
        <begin position="6"/>
        <end position="28"/>
    </location>
</feature>
<name>A0A419EPL6_9BACT</name>
<proteinExistence type="predicted"/>
<keyword evidence="1" id="KW-1133">Transmembrane helix</keyword>
<gene>
    <name evidence="2" type="ORF">C4532_18605</name>
</gene>
<dbReference type="AlphaFoldDB" id="A0A419EPL6"/>
<keyword evidence="1" id="KW-0812">Transmembrane</keyword>
<evidence type="ECO:0000313" key="2">
    <source>
        <dbReference type="EMBL" id="RJP64857.1"/>
    </source>
</evidence>
<dbReference type="EMBL" id="QZKI01000133">
    <property type="protein sequence ID" value="RJP64857.1"/>
    <property type="molecule type" value="Genomic_DNA"/>
</dbReference>
<comment type="caution">
    <text evidence="2">The sequence shown here is derived from an EMBL/GenBank/DDBJ whole genome shotgun (WGS) entry which is preliminary data.</text>
</comment>
<reference evidence="2 3" key="1">
    <citation type="journal article" date="2017" name="ISME J.">
        <title>Energy and carbon metabolisms in a deep terrestrial subsurface fluid microbial community.</title>
        <authorList>
            <person name="Momper L."/>
            <person name="Jungbluth S.P."/>
            <person name="Lee M.D."/>
            <person name="Amend J.P."/>
        </authorList>
    </citation>
    <scope>NUCLEOTIDE SEQUENCE [LARGE SCALE GENOMIC DNA]</scope>
    <source>
        <strain evidence="2">SURF_17</strain>
    </source>
</reference>